<dbReference type="PANTHER" id="PTHR44068">
    <property type="entry name" value="ZGC:194242"/>
    <property type="match status" value="1"/>
</dbReference>
<reference evidence="6 7" key="1">
    <citation type="submission" date="2017-08" db="EMBL/GenBank/DDBJ databases">
        <title>The complete genome sequence of Nocardiopsis gilva YIM 90087.</title>
        <authorList>
            <person name="Yin M."/>
            <person name="Tang S."/>
        </authorList>
    </citation>
    <scope>NUCLEOTIDE SEQUENCE [LARGE SCALE GENOMIC DNA]</scope>
    <source>
        <strain evidence="6 7">YIM 90087</strain>
    </source>
</reference>
<sequence length="293" mass="31821">MTADQESGTSDGPTIPTPEEIGASYDQYGDFYGMVLGDSAIHSGMWITPGERAAPVDVIDLADRAQDRQTDYLIDTLRPLAGEHMLDVGCGTGGPAIRAAQRSGARVTGVTVSTSQVAEAEERIRAADLGGQVEVVYGNAMDLDYGDETFACAWAIEAIHHLSDRLAGLREVGRVLVKGGHFLLTEFVLRGTPTEGDLAVYTGFAEGPPPRPLPVLLGEVDQAGFDIVQVVDMSSSYKLSADVMALLYRDRRDEIEARFGAETVMWMDTRLPIFRSVTRNHIDYVTVLLRKRG</sequence>
<keyword evidence="7" id="KW-1185">Reference proteome</keyword>
<name>A0A223S6Y2_9ACTN</name>
<evidence type="ECO:0000313" key="6">
    <source>
        <dbReference type="EMBL" id="ASU83888.1"/>
    </source>
</evidence>
<evidence type="ECO:0000256" key="2">
    <source>
        <dbReference type="ARBA" id="ARBA00022679"/>
    </source>
</evidence>
<dbReference type="CDD" id="cd02440">
    <property type="entry name" value="AdoMet_MTases"/>
    <property type="match status" value="1"/>
</dbReference>
<dbReference type="AlphaFoldDB" id="A0A223S6Y2"/>
<accession>A0A223S6Y2</accession>
<evidence type="ECO:0000256" key="1">
    <source>
        <dbReference type="ARBA" id="ARBA00022603"/>
    </source>
</evidence>
<evidence type="ECO:0000313" key="7">
    <source>
        <dbReference type="Proteomes" id="UP000215005"/>
    </source>
</evidence>
<feature type="region of interest" description="Disordered" evidence="4">
    <location>
        <begin position="1"/>
        <end position="22"/>
    </location>
</feature>
<dbReference type="OrthoDB" id="9765084at2"/>
<keyword evidence="3" id="KW-0949">S-adenosyl-L-methionine</keyword>
<organism evidence="6 7">
    <name type="scientific">Nocardiopsis gilva YIM 90087</name>
    <dbReference type="NCBI Taxonomy" id="1235441"/>
    <lineage>
        <taxon>Bacteria</taxon>
        <taxon>Bacillati</taxon>
        <taxon>Actinomycetota</taxon>
        <taxon>Actinomycetes</taxon>
        <taxon>Streptosporangiales</taxon>
        <taxon>Nocardiopsidaceae</taxon>
        <taxon>Nocardiopsis</taxon>
    </lineage>
</organism>
<dbReference type="PANTHER" id="PTHR44068:SF11">
    <property type="entry name" value="GERANYL DIPHOSPHATE 2-C-METHYLTRANSFERASE"/>
    <property type="match status" value="1"/>
</dbReference>
<dbReference type="GO" id="GO:0008757">
    <property type="term" value="F:S-adenosylmethionine-dependent methyltransferase activity"/>
    <property type="evidence" value="ECO:0007669"/>
    <property type="project" value="InterPro"/>
</dbReference>
<feature type="compositionally biased region" description="Polar residues" evidence="4">
    <location>
        <begin position="1"/>
        <end position="12"/>
    </location>
</feature>
<dbReference type="SMART" id="SM00828">
    <property type="entry name" value="PKS_MT"/>
    <property type="match status" value="1"/>
</dbReference>
<evidence type="ECO:0000256" key="4">
    <source>
        <dbReference type="SAM" id="MobiDB-lite"/>
    </source>
</evidence>
<dbReference type="InterPro" id="IPR029063">
    <property type="entry name" value="SAM-dependent_MTases_sf"/>
</dbReference>
<feature type="domain" description="Polyketide synthase-like methyltransferase" evidence="5">
    <location>
        <begin position="54"/>
        <end position="292"/>
    </location>
</feature>
<dbReference type="Gene3D" id="3.40.50.150">
    <property type="entry name" value="Vaccinia Virus protein VP39"/>
    <property type="match status" value="1"/>
</dbReference>
<dbReference type="Proteomes" id="UP000215005">
    <property type="component" value="Chromosome"/>
</dbReference>
<dbReference type="InterPro" id="IPR050447">
    <property type="entry name" value="Erg6_SMT_methyltransf"/>
</dbReference>
<evidence type="ECO:0000259" key="5">
    <source>
        <dbReference type="SMART" id="SM00828"/>
    </source>
</evidence>
<dbReference type="GO" id="GO:0032259">
    <property type="term" value="P:methylation"/>
    <property type="evidence" value="ECO:0007669"/>
    <property type="project" value="UniProtKB-KW"/>
</dbReference>
<dbReference type="SUPFAM" id="SSF53335">
    <property type="entry name" value="S-adenosyl-L-methionine-dependent methyltransferases"/>
    <property type="match status" value="1"/>
</dbReference>
<dbReference type="RefSeq" id="WP_017618965.1">
    <property type="nucleotide sequence ID" value="NZ_ANBG01000207.1"/>
</dbReference>
<evidence type="ECO:0000256" key="3">
    <source>
        <dbReference type="ARBA" id="ARBA00022691"/>
    </source>
</evidence>
<proteinExistence type="predicted"/>
<dbReference type="Pfam" id="PF08241">
    <property type="entry name" value="Methyltransf_11"/>
    <property type="match status" value="1"/>
</dbReference>
<keyword evidence="1 6" id="KW-0489">Methyltransferase</keyword>
<dbReference type="KEGG" id="ngv:CDO52_14840"/>
<gene>
    <name evidence="6" type="ORF">CDO52_14840</name>
</gene>
<dbReference type="InterPro" id="IPR013216">
    <property type="entry name" value="Methyltransf_11"/>
</dbReference>
<keyword evidence="2 6" id="KW-0808">Transferase</keyword>
<dbReference type="InterPro" id="IPR020803">
    <property type="entry name" value="MeTfrase_dom"/>
</dbReference>
<dbReference type="EMBL" id="CP022753">
    <property type="protein sequence ID" value="ASU83888.1"/>
    <property type="molecule type" value="Genomic_DNA"/>
</dbReference>
<protein>
    <submittedName>
        <fullName evidence="6">Class I SAM-dependent methyltransferase</fullName>
    </submittedName>
</protein>